<evidence type="ECO:0000256" key="1">
    <source>
        <dbReference type="SAM" id="Phobius"/>
    </source>
</evidence>
<dbReference type="AlphaFoldDB" id="A0A0A9F0G9"/>
<keyword evidence="1" id="KW-0812">Transmembrane</keyword>
<reference evidence="2" key="2">
    <citation type="journal article" date="2015" name="Data Brief">
        <title>Shoot transcriptome of the giant reed, Arundo donax.</title>
        <authorList>
            <person name="Barrero R.A."/>
            <person name="Guerrero F.D."/>
            <person name="Moolhuijzen P."/>
            <person name="Goolsby J.A."/>
            <person name="Tidwell J."/>
            <person name="Bellgard S.E."/>
            <person name="Bellgard M.I."/>
        </authorList>
    </citation>
    <scope>NUCLEOTIDE SEQUENCE</scope>
    <source>
        <tissue evidence="2">Shoot tissue taken approximately 20 cm above the soil surface</tissue>
    </source>
</reference>
<feature type="transmembrane region" description="Helical" evidence="1">
    <location>
        <begin position="50"/>
        <end position="68"/>
    </location>
</feature>
<accession>A0A0A9F0G9</accession>
<dbReference type="EMBL" id="GBRH01192054">
    <property type="protein sequence ID" value="JAE05842.1"/>
    <property type="molecule type" value="Transcribed_RNA"/>
</dbReference>
<keyword evidence="1" id="KW-1133">Transmembrane helix</keyword>
<sequence length="79" mass="8958">MVVVDPNDKSCWQTVQKHIGRFCLQCMSVVWIISGKSRTKMYASRNHLSSPYYFSIFFFLSLLISFALPSDAGCTRADG</sequence>
<reference evidence="2" key="1">
    <citation type="submission" date="2014-09" db="EMBL/GenBank/DDBJ databases">
        <authorList>
            <person name="Magalhaes I.L.F."/>
            <person name="Oliveira U."/>
            <person name="Santos F.R."/>
            <person name="Vidigal T.H.D.A."/>
            <person name="Brescovit A.D."/>
            <person name="Santos A.J."/>
        </authorList>
    </citation>
    <scope>NUCLEOTIDE SEQUENCE</scope>
    <source>
        <tissue evidence="2">Shoot tissue taken approximately 20 cm above the soil surface</tissue>
    </source>
</reference>
<proteinExistence type="predicted"/>
<name>A0A0A9F0G9_ARUDO</name>
<organism evidence="2">
    <name type="scientific">Arundo donax</name>
    <name type="common">Giant reed</name>
    <name type="synonym">Donax arundinaceus</name>
    <dbReference type="NCBI Taxonomy" id="35708"/>
    <lineage>
        <taxon>Eukaryota</taxon>
        <taxon>Viridiplantae</taxon>
        <taxon>Streptophyta</taxon>
        <taxon>Embryophyta</taxon>
        <taxon>Tracheophyta</taxon>
        <taxon>Spermatophyta</taxon>
        <taxon>Magnoliopsida</taxon>
        <taxon>Liliopsida</taxon>
        <taxon>Poales</taxon>
        <taxon>Poaceae</taxon>
        <taxon>PACMAD clade</taxon>
        <taxon>Arundinoideae</taxon>
        <taxon>Arundineae</taxon>
        <taxon>Arundo</taxon>
    </lineage>
</organism>
<evidence type="ECO:0000313" key="2">
    <source>
        <dbReference type="EMBL" id="JAE05842.1"/>
    </source>
</evidence>
<keyword evidence="1" id="KW-0472">Membrane</keyword>
<protein>
    <submittedName>
        <fullName evidence="2">Uncharacterized protein</fullName>
    </submittedName>
</protein>